<protein>
    <submittedName>
        <fullName evidence="1">Uncharacterized protein</fullName>
    </submittedName>
</protein>
<organism evidence="1 2">
    <name type="scientific">Ceratodon purpureus</name>
    <name type="common">Fire moss</name>
    <name type="synonym">Dicranum purpureum</name>
    <dbReference type="NCBI Taxonomy" id="3225"/>
    <lineage>
        <taxon>Eukaryota</taxon>
        <taxon>Viridiplantae</taxon>
        <taxon>Streptophyta</taxon>
        <taxon>Embryophyta</taxon>
        <taxon>Bryophyta</taxon>
        <taxon>Bryophytina</taxon>
        <taxon>Bryopsida</taxon>
        <taxon>Dicranidae</taxon>
        <taxon>Pseudoditrichales</taxon>
        <taxon>Ditrichaceae</taxon>
        <taxon>Ceratodon</taxon>
    </lineage>
</organism>
<evidence type="ECO:0000313" key="1">
    <source>
        <dbReference type="EMBL" id="KAG0586246.1"/>
    </source>
</evidence>
<dbReference type="EMBL" id="CM026422">
    <property type="protein sequence ID" value="KAG0586246.1"/>
    <property type="molecule type" value="Genomic_DNA"/>
</dbReference>
<evidence type="ECO:0000313" key="2">
    <source>
        <dbReference type="Proteomes" id="UP000822688"/>
    </source>
</evidence>
<gene>
    <name evidence="1" type="ORF">KC19_2G075200</name>
</gene>
<dbReference type="Proteomes" id="UP000822688">
    <property type="component" value="Chromosome 2"/>
</dbReference>
<accession>A0A8T0ITW8</accession>
<reference evidence="1" key="1">
    <citation type="submission" date="2020-06" db="EMBL/GenBank/DDBJ databases">
        <title>WGS assembly of Ceratodon purpureus strain R40.</title>
        <authorList>
            <person name="Carey S.B."/>
            <person name="Jenkins J."/>
            <person name="Shu S."/>
            <person name="Lovell J.T."/>
            <person name="Sreedasyam A."/>
            <person name="Maumus F."/>
            <person name="Tiley G.P."/>
            <person name="Fernandez-Pozo N."/>
            <person name="Barry K."/>
            <person name="Chen C."/>
            <person name="Wang M."/>
            <person name="Lipzen A."/>
            <person name="Daum C."/>
            <person name="Saski C.A."/>
            <person name="Payton A.C."/>
            <person name="Mcbreen J.C."/>
            <person name="Conrad R.E."/>
            <person name="Kollar L.M."/>
            <person name="Olsson S."/>
            <person name="Huttunen S."/>
            <person name="Landis J.B."/>
            <person name="Wickett N.J."/>
            <person name="Johnson M.G."/>
            <person name="Rensing S.A."/>
            <person name="Grimwood J."/>
            <person name="Schmutz J."/>
            <person name="Mcdaniel S.F."/>
        </authorList>
    </citation>
    <scope>NUCLEOTIDE SEQUENCE</scope>
    <source>
        <strain evidence="1">R40</strain>
    </source>
</reference>
<name>A0A8T0ITW8_CERPU</name>
<dbReference type="AlphaFoldDB" id="A0A8T0ITW8"/>
<keyword evidence="2" id="KW-1185">Reference proteome</keyword>
<comment type="caution">
    <text evidence="1">The sequence shown here is derived from an EMBL/GenBank/DDBJ whole genome shotgun (WGS) entry which is preliminary data.</text>
</comment>
<sequence length="74" mass="8242">MFEILRDLGIHIPSLRSGSVESGEVCLQKFKEESSSLHFSLEDLKLPFEAFGVRESFAQGKGSLSTAQKEVKVR</sequence>
<proteinExistence type="predicted"/>